<dbReference type="Gene3D" id="2.40.160.60">
    <property type="entry name" value="Outer membrane protein transport protein (OMPP1/FadL/TodX)"/>
    <property type="match status" value="1"/>
</dbReference>
<dbReference type="Pfam" id="PF18990">
    <property type="entry name" value="DUF5723"/>
    <property type="match status" value="1"/>
</dbReference>
<dbReference type="InterPro" id="IPR043781">
    <property type="entry name" value="DUF5723"/>
</dbReference>
<comment type="caution">
    <text evidence="2">The sequence shown here is derived from an EMBL/GenBank/DDBJ whole genome shotgun (WGS) entry which is preliminary data.</text>
</comment>
<feature type="domain" description="DUF5723" evidence="1">
    <location>
        <begin position="230"/>
        <end position="479"/>
    </location>
</feature>
<accession>A0A315ZGT4</accession>
<sequence length="530" mass="58224">MNVIYPRMKHLILLLLLIIFFHSTKTKAQEGTSYAISGRGGVATTFATDYQSLGINPANLGIRKSFRDPKITIGSMETSLTFFAEALNRQDLYNSVFKPANSQFTYEDKVKAVDAFSNTDYSVNANILLFGTSISLPKKWGGIGFGIKDRITTYINISENATELAFLGAAAQFFPELELSSGEVIDNPRFSGNSSAPQLTNEQFESIVRSGYGLTNNNSPITPLTYGEVLDGSHISANWYREFNLSYGVQLIDSYDFELYIGSGVRYLMGLMMLDIKAENNELTRNYMAFSPSFGIQFGNDSGNVTGIALNPEENKTIPQLLANPTPIGGGIGLDFGIQMRIFRNLSLGASITNLGEITWDADVRQFNASGTLQQFIGLGYNNYNLLVTDGDFGFGGDSESFETQPFDQKTLTIQLPTMLRFGLSYEFFRLYHIGMDVILPQNDAPGNLAAPYYAIGGDFRPSKIWKLSTGVNWGGNNGAKINLPLGITYIGRKGLYEAGIATQDISTYIADLGNGSTFSLAFGFFRLKL</sequence>
<dbReference type="EMBL" id="QGDO01000001">
    <property type="protein sequence ID" value="PWJ44068.1"/>
    <property type="molecule type" value="Genomic_DNA"/>
</dbReference>
<dbReference type="Proteomes" id="UP000245535">
    <property type="component" value="Unassembled WGS sequence"/>
</dbReference>
<dbReference type="AlphaFoldDB" id="A0A315ZGT4"/>
<evidence type="ECO:0000313" key="2">
    <source>
        <dbReference type="EMBL" id="PWJ44068.1"/>
    </source>
</evidence>
<organism evidence="2 3">
    <name type="scientific">Sediminitomix flava</name>
    <dbReference type="NCBI Taxonomy" id="379075"/>
    <lineage>
        <taxon>Bacteria</taxon>
        <taxon>Pseudomonadati</taxon>
        <taxon>Bacteroidota</taxon>
        <taxon>Cytophagia</taxon>
        <taxon>Cytophagales</taxon>
        <taxon>Flammeovirgaceae</taxon>
        <taxon>Sediminitomix</taxon>
    </lineage>
</organism>
<gene>
    <name evidence="2" type="ORF">BC781_101418</name>
</gene>
<name>A0A315ZGT4_SEDFL</name>
<protein>
    <recommendedName>
        <fullName evidence="1">DUF5723 domain-containing protein</fullName>
    </recommendedName>
</protein>
<proteinExistence type="predicted"/>
<keyword evidence="3" id="KW-1185">Reference proteome</keyword>
<evidence type="ECO:0000259" key="1">
    <source>
        <dbReference type="Pfam" id="PF18990"/>
    </source>
</evidence>
<reference evidence="2 3" key="1">
    <citation type="submission" date="2018-03" db="EMBL/GenBank/DDBJ databases">
        <title>Genomic Encyclopedia of Archaeal and Bacterial Type Strains, Phase II (KMG-II): from individual species to whole genera.</title>
        <authorList>
            <person name="Goeker M."/>
        </authorList>
    </citation>
    <scope>NUCLEOTIDE SEQUENCE [LARGE SCALE GENOMIC DNA]</scope>
    <source>
        <strain evidence="2 3">DSM 28229</strain>
    </source>
</reference>
<evidence type="ECO:0000313" key="3">
    <source>
        <dbReference type="Proteomes" id="UP000245535"/>
    </source>
</evidence>